<dbReference type="AlphaFoldDB" id="A0A7J3G6S6"/>
<dbReference type="GO" id="GO:0005524">
    <property type="term" value="F:ATP binding"/>
    <property type="evidence" value="ECO:0007669"/>
    <property type="project" value="UniProtKB-KW"/>
</dbReference>
<keyword evidence="5" id="KW-0175">Coiled coil</keyword>
<dbReference type="GO" id="GO:0043139">
    <property type="term" value="F:5'-3' DNA helicase activity"/>
    <property type="evidence" value="ECO:0007669"/>
    <property type="project" value="UniProtKB-EC"/>
</dbReference>
<dbReference type="Gene3D" id="3.40.50.300">
    <property type="entry name" value="P-loop containing nucleotide triphosphate hydrolases"/>
    <property type="match status" value="2"/>
</dbReference>
<accession>A0A7J3G6S6</accession>
<evidence type="ECO:0000259" key="8">
    <source>
        <dbReference type="Pfam" id="PF01935"/>
    </source>
</evidence>
<gene>
    <name evidence="9" type="ORF">ENU43_07380</name>
</gene>
<evidence type="ECO:0000256" key="5">
    <source>
        <dbReference type="SAM" id="Coils"/>
    </source>
</evidence>
<comment type="catalytic activity">
    <reaction evidence="3">
        <text>ATP + H2O = ADP + phosphate + H(+)</text>
        <dbReference type="Rhea" id="RHEA:13065"/>
        <dbReference type="ChEBI" id="CHEBI:15377"/>
        <dbReference type="ChEBI" id="CHEBI:15378"/>
        <dbReference type="ChEBI" id="CHEBI:30616"/>
        <dbReference type="ChEBI" id="CHEBI:43474"/>
        <dbReference type="ChEBI" id="CHEBI:456216"/>
        <dbReference type="EC" id="5.6.2.3"/>
    </reaction>
</comment>
<reference evidence="9" key="1">
    <citation type="journal article" date="2020" name="mSystems">
        <title>Genome- and Community-Level Interaction Insights into Carbon Utilization and Element Cycling Functions of Hydrothermarchaeota in Hydrothermal Sediment.</title>
        <authorList>
            <person name="Zhou Z."/>
            <person name="Liu Y."/>
            <person name="Xu W."/>
            <person name="Pan J."/>
            <person name="Luo Z.H."/>
            <person name="Li M."/>
        </authorList>
    </citation>
    <scope>NUCLEOTIDE SEQUENCE [LARGE SCALE GENOMIC DNA]</scope>
    <source>
        <strain evidence="9">SpSt-669</strain>
    </source>
</reference>
<dbReference type="PANTHER" id="PTHR42957:SF1">
    <property type="entry name" value="HELICASE MJ1565-RELATED"/>
    <property type="match status" value="1"/>
</dbReference>
<feature type="compositionally biased region" description="Basic and acidic residues" evidence="6">
    <location>
        <begin position="615"/>
        <end position="625"/>
    </location>
</feature>
<evidence type="ECO:0000256" key="2">
    <source>
        <dbReference type="ARBA" id="ARBA00034617"/>
    </source>
</evidence>
<dbReference type="InterPro" id="IPR008571">
    <property type="entry name" value="HerA-like"/>
</dbReference>
<keyword evidence="9" id="KW-0067">ATP-binding</keyword>
<evidence type="ECO:0000256" key="3">
    <source>
        <dbReference type="ARBA" id="ARBA00048954"/>
    </source>
</evidence>
<dbReference type="EMBL" id="DTCM01000087">
    <property type="protein sequence ID" value="HGL41463.1"/>
    <property type="molecule type" value="Genomic_DNA"/>
</dbReference>
<keyword evidence="7" id="KW-0472">Membrane</keyword>
<evidence type="ECO:0000256" key="4">
    <source>
        <dbReference type="ARBA" id="ARBA00048988"/>
    </source>
</evidence>
<dbReference type="GO" id="GO:0043138">
    <property type="term" value="F:3'-5' DNA helicase activity"/>
    <property type="evidence" value="ECO:0007669"/>
    <property type="project" value="UniProtKB-EC"/>
</dbReference>
<protein>
    <submittedName>
        <fullName evidence="9">ATP-binding protein</fullName>
    </submittedName>
</protein>
<name>A0A7J3G6S6_CALS0</name>
<dbReference type="Pfam" id="PF01935">
    <property type="entry name" value="DUF87"/>
    <property type="match status" value="1"/>
</dbReference>
<proteinExistence type="inferred from homology"/>
<feature type="transmembrane region" description="Helical" evidence="7">
    <location>
        <begin position="81"/>
        <end position="101"/>
    </location>
</feature>
<comment type="caution">
    <text evidence="9">The sequence shown here is derived from an EMBL/GenBank/DDBJ whole genome shotgun (WGS) entry which is preliminary data.</text>
</comment>
<comment type="catalytic activity">
    <reaction evidence="4">
        <text>ATP + H2O = ADP + phosphate + H(+)</text>
        <dbReference type="Rhea" id="RHEA:13065"/>
        <dbReference type="ChEBI" id="CHEBI:15377"/>
        <dbReference type="ChEBI" id="CHEBI:15378"/>
        <dbReference type="ChEBI" id="CHEBI:30616"/>
        <dbReference type="ChEBI" id="CHEBI:43474"/>
        <dbReference type="ChEBI" id="CHEBI:456216"/>
        <dbReference type="EC" id="5.6.2.4"/>
    </reaction>
</comment>
<dbReference type="InterPro" id="IPR002789">
    <property type="entry name" value="HerA_central"/>
</dbReference>
<keyword evidence="7" id="KW-1133">Transmembrane helix</keyword>
<evidence type="ECO:0000256" key="6">
    <source>
        <dbReference type="SAM" id="MobiDB-lite"/>
    </source>
</evidence>
<dbReference type="InterPro" id="IPR027417">
    <property type="entry name" value="P-loop_NTPase"/>
</dbReference>
<feature type="transmembrane region" description="Helical" evidence="7">
    <location>
        <begin position="42"/>
        <end position="61"/>
    </location>
</feature>
<sequence length="717" mass="80248">MEITFLGAAALVLNYALAFTFLFMVREGNAPEIKPVKSLRALIVGRVFFAIMLALMAWGPIGSGPASIAAPIAYAAKSLGAYYFILSLVLDLVIAAVFAQLEYHKAFTIVLANLPSIPMVTTIASIVAVAEQASTIRRVRRDVETGNKESSAVLGTVSKSVRMVEQPYRETNEDAQLKTHILVRTIPGNIELRYSPVVSEREFNPHMIIAGASGAGKTTTVFSLVTQLMGSYKVLLFDVKGDFTEAFYKLGYVDDGRAAIYMVSHTGIDPFKALEGETEPQMVEDLMDSISVLEEVGSKQAHFIRVAYAELRHANIELTYENLMDKLEKVEREIMEGKLKYGPQTKDAIEGIYDKMYDLKTVFKTDAYGVSDLYSPLFAADGPSLVVLNMADVNEKTRAIVLEFLLRKLAKMMLKRGPLAFTREKPVVVVIDEAYLVTKPIQLRGGRDSGSRSKLEDIARTARSYAVALILVTQRLSDIADGIRQSCYRWVVFNTSSPEDVWVLSQTSPESIRRVITELGIGEAYIRFVTPARIRTLSRQDPARIIVDGYIFKMRREKLGGDKAPGLPKPCSECGRVLTSDGRCLGKHVEKKKQEKETKERTLVKATNTGEEPVEEKQETRKTDTQEFDPEEFELLSNVIAAKELAIKRTINKEAAEILRKLPTSVAVRFCRNWKDKSSIHDYIKYGLVWMDGTRYKKTIPGILLLKHFEEMKQYVI</sequence>
<comment type="catalytic activity">
    <reaction evidence="2">
        <text>Couples ATP hydrolysis with the unwinding of duplex DNA by translocating in the 3'-5' direction.</text>
        <dbReference type="EC" id="5.6.2.4"/>
    </reaction>
</comment>
<evidence type="ECO:0000313" key="9">
    <source>
        <dbReference type="EMBL" id="HGL41463.1"/>
    </source>
</evidence>
<evidence type="ECO:0000256" key="7">
    <source>
        <dbReference type="SAM" id="Phobius"/>
    </source>
</evidence>
<feature type="compositionally biased region" description="Basic and acidic residues" evidence="6">
    <location>
        <begin position="592"/>
        <end position="603"/>
    </location>
</feature>
<feature type="domain" description="Helicase HerA central" evidence="8">
    <location>
        <begin position="203"/>
        <end position="408"/>
    </location>
</feature>
<feature type="region of interest" description="Disordered" evidence="6">
    <location>
        <begin position="591"/>
        <end position="627"/>
    </location>
</feature>
<evidence type="ECO:0000256" key="1">
    <source>
        <dbReference type="ARBA" id="ARBA00007816"/>
    </source>
</evidence>
<dbReference type="SUPFAM" id="SSF52540">
    <property type="entry name" value="P-loop containing nucleoside triphosphate hydrolases"/>
    <property type="match status" value="1"/>
</dbReference>
<comment type="similarity">
    <text evidence="1">Belongs to the HerA family.</text>
</comment>
<feature type="coiled-coil region" evidence="5">
    <location>
        <begin position="313"/>
        <end position="340"/>
    </location>
</feature>
<keyword evidence="9" id="KW-0547">Nucleotide-binding</keyword>
<feature type="transmembrane region" description="Helical" evidence="7">
    <location>
        <begin position="107"/>
        <end position="130"/>
    </location>
</feature>
<keyword evidence="7" id="KW-0812">Transmembrane</keyword>
<organism evidence="9">
    <name type="scientific">Caldiarchaeum subterraneum</name>
    <dbReference type="NCBI Taxonomy" id="311458"/>
    <lineage>
        <taxon>Archaea</taxon>
        <taxon>Nitrososphaerota</taxon>
        <taxon>Candidatus Caldarchaeales</taxon>
        <taxon>Candidatus Caldarchaeaceae</taxon>
        <taxon>Candidatus Caldarchaeum</taxon>
    </lineage>
</organism>
<dbReference type="PANTHER" id="PTHR42957">
    <property type="entry name" value="HELICASE MJ1565-RELATED"/>
    <property type="match status" value="1"/>
</dbReference>